<reference evidence="1 2" key="1">
    <citation type="journal article" date="2014" name="Antonie Van Leeuwenhoek">
        <title>Hyphomonas beringensis sp. nov. and Hyphomonas chukchiensis sp. nov., isolated from surface seawater of the Bering Sea and Chukchi Sea.</title>
        <authorList>
            <person name="Li C."/>
            <person name="Lai Q."/>
            <person name="Li G."/>
            <person name="Dong C."/>
            <person name="Wang J."/>
            <person name="Liao Y."/>
            <person name="Shao Z."/>
        </authorList>
    </citation>
    <scope>NUCLEOTIDE SEQUENCE [LARGE SCALE GENOMIC DNA]</scope>
    <source>
        <strain evidence="1 2">MHS-2</strain>
    </source>
</reference>
<dbReference type="AlphaFoldDB" id="A0A059FTG0"/>
<gene>
    <name evidence="1" type="ORF">HJO_00165</name>
</gene>
<evidence type="ECO:0000313" key="1">
    <source>
        <dbReference type="EMBL" id="KCZ93743.1"/>
    </source>
</evidence>
<dbReference type="OrthoDB" id="7619223at2"/>
<dbReference type="eggNOG" id="ENOG5032I1K">
    <property type="taxonomic scope" value="Bacteria"/>
</dbReference>
<name>A0A059FTG0_9PROT</name>
<organism evidence="1 2">
    <name type="scientific">Hyphomonas johnsonii MHS-2</name>
    <dbReference type="NCBI Taxonomy" id="1280950"/>
    <lineage>
        <taxon>Bacteria</taxon>
        <taxon>Pseudomonadati</taxon>
        <taxon>Pseudomonadota</taxon>
        <taxon>Alphaproteobacteria</taxon>
        <taxon>Hyphomonadales</taxon>
        <taxon>Hyphomonadaceae</taxon>
        <taxon>Hyphomonas</taxon>
    </lineage>
</organism>
<dbReference type="RefSeq" id="WP_035612352.1">
    <property type="nucleotide sequence ID" value="NZ_ARYK01000001.1"/>
</dbReference>
<sequence length="124" mass="13550">MLFLLNDRIAEIDIPEIHLSKCWKTLGCGDPYGLRARDALDFATRVITQHVADNLPLEPELVEDLGSLIIAKTGANAALFPVQGNAVGEPRLTILPEAILRSLQQRAEEEGTLPDIAEIWPLAA</sequence>
<dbReference type="Proteomes" id="UP000025171">
    <property type="component" value="Unassembled WGS sequence"/>
</dbReference>
<dbReference type="STRING" id="1280950.HJO_00165"/>
<dbReference type="EMBL" id="ARYK01000001">
    <property type="protein sequence ID" value="KCZ93743.1"/>
    <property type="molecule type" value="Genomic_DNA"/>
</dbReference>
<evidence type="ECO:0000313" key="2">
    <source>
        <dbReference type="Proteomes" id="UP000025171"/>
    </source>
</evidence>
<proteinExistence type="predicted"/>
<comment type="caution">
    <text evidence="1">The sequence shown here is derived from an EMBL/GenBank/DDBJ whole genome shotgun (WGS) entry which is preliminary data.</text>
</comment>
<keyword evidence="2" id="KW-1185">Reference proteome</keyword>
<dbReference type="PATRIC" id="fig|1280950.3.peg.33"/>
<accession>A0A059FTG0</accession>
<protein>
    <submittedName>
        <fullName evidence="1">Uncharacterized protein</fullName>
    </submittedName>
</protein>